<feature type="signal peptide" evidence="1">
    <location>
        <begin position="1"/>
        <end position="15"/>
    </location>
</feature>
<sequence>MNTFIIALTQGLCWAVPLPKKDRKKNQIEDKVMVMEPWSKHLMRLNEDSKHLQNNIGCMIDEQRNTPILPYKPGKLSKGPKGSNSKEYVKKVVKYLKKFQTTFLTIEDSMKNLPATDKITLLQPITNTLVNDVNSVLTVHGVKSVKGGKNKKIKGLSDLHLEYCTTLQDFDSFLANVMSILSLE</sequence>
<keyword evidence="3" id="KW-1185">Reference proteome</keyword>
<proteinExistence type="predicted"/>
<dbReference type="AlphaFoldDB" id="A0A9D4BVD0"/>
<dbReference type="EMBL" id="JAIWYP010000014">
    <property type="protein sequence ID" value="KAH3707448.1"/>
    <property type="molecule type" value="Genomic_DNA"/>
</dbReference>
<reference evidence="2" key="1">
    <citation type="journal article" date="2019" name="bioRxiv">
        <title>The Genome of the Zebra Mussel, Dreissena polymorpha: A Resource for Invasive Species Research.</title>
        <authorList>
            <person name="McCartney M.A."/>
            <person name="Auch B."/>
            <person name="Kono T."/>
            <person name="Mallez S."/>
            <person name="Zhang Y."/>
            <person name="Obille A."/>
            <person name="Becker A."/>
            <person name="Abrahante J.E."/>
            <person name="Garbe J."/>
            <person name="Badalamenti J.P."/>
            <person name="Herman A."/>
            <person name="Mangelson H."/>
            <person name="Liachko I."/>
            <person name="Sullivan S."/>
            <person name="Sone E.D."/>
            <person name="Koren S."/>
            <person name="Silverstein K.A.T."/>
            <person name="Beckman K.B."/>
            <person name="Gohl D.M."/>
        </authorList>
    </citation>
    <scope>NUCLEOTIDE SEQUENCE</scope>
    <source>
        <strain evidence="2">Duluth1</strain>
        <tissue evidence="2">Whole animal</tissue>
    </source>
</reference>
<name>A0A9D4BVD0_DREPO</name>
<feature type="chain" id="PRO_5038823542" evidence="1">
    <location>
        <begin position="16"/>
        <end position="184"/>
    </location>
</feature>
<evidence type="ECO:0000313" key="3">
    <source>
        <dbReference type="Proteomes" id="UP000828390"/>
    </source>
</evidence>
<protein>
    <submittedName>
        <fullName evidence="2">Uncharacterized protein</fullName>
    </submittedName>
</protein>
<comment type="caution">
    <text evidence="2">The sequence shown here is derived from an EMBL/GenBank/DDBJ whole genome shotgun (WGS) entry which is preliminary data.</text>
</comment>
<evidence type="ECO:0000313" key="2">
    <source>
        <dbReference type="EMBL" id="KAH3707448.1"/>
    </source>
</evidence>
<dbReference type="Proteomes" id="UP000828390">
    <property type="component" value="Unassembled WGS sequence"/>
</dbReference>
<keyword evidence="1" id="KW-0732">Signal</keyword>
<accession>A0A9D4BVD0</accession>
<reference evidence="2" key="2">
    <citation type="submission" date="2020-11" db="EMBL/GenBank/DDBJ databases">
        <authorList>
            <person name="McCartney M.A."/>
            <person name="Auch B."/>
            <person name="Kono T."/>
            <person name="Mallez S."/>
            <person name="Becker A."/>
            <person name="Gohl D.M."/>
            <person name="Silverstein K.A.T."/>
            <person name="Koren S."/>
            <person name="Bechman K.B."/>
            <person name="Herman A."/>
            <person name="Abrahante J.E."/>
            <person name="Garbe J."/>
        </authorList>
    </citation>
    <scope>NUCLEOTIDE SEQUENCE</scope>
    <source>
        <strain evidence="2">Duluth1</strain>
        <tissue evidence="2">Whole animal</tissue>
    </source>
</reference>
<gene>
    <name evidence="2" type="ORF">DPMN_066854</name>
</gene>
<organism evidence="2 3">
    <name type="scientific">Dreissena polymorpha</name>
    <name type="common">Zebra mussel</name>
    <name type="synonym">Mytilus polymorpha</name>
    <dbReference type="NCBI Taxonomy" id="45954"/>
    <lineage>
        <taxon>Eukaryota</taxon>
        <taxon>Metazoa</taxon>
        <taxon>Spiralia</taxon>
        <taxon>Lophotrochozoa</taxon>
        <taxon>Mollusca</taxon>
        <taxon>Bivalvia</taxon>
        <taxon>Autobranchia</taxon>
        <taxon>Heteroconchia</taxon>
        <taxon>Euheterodonta</taxon>
        <taxon>Imparidentia</taxon>
        <taxon>Neoheterodontei</taxon>
        <taxon>Myida</taxon>
        <taxon>Dreissenoidea</taxon>
        <taxon>Dreissenidae</taxon>
        <taxon>Dreissena</taxon>
    </lineage>
</organism>
<evidence type="ECO:0000256" key="1">
    <source>
        <dbReference type="SAM" id="SignalP"/>
    </source>
</evidence>